<proteinExistence type="predicted"/>
<dbReference type="PANTHER" id="PTHR20961">
    <property type="entry name" value="GLYCOSYLTRANSFERASE"/>
    <property type="match status" value="1"/>
</dbReference>
<reference evidence="5 6" key="1">
    <citation type="journal article" date="2017" name="Int. J. Syst. Evol. Microbiol.">
        <title>Bacillus notoginsengisoli sp. nov., a novel bacterium isolated from the rhizosphere of Panax notoginseng.</title>
        <authorList>
            <person name="Zhang M.Y."/>
            <person name="Cheng J."/>
            <person name="Cai Y."/>
            <person name="Zhang T.Y."/>
            <person name="Wu Y.Y."/>
            <person name="Manikprabhu D."/>
            <person name="Li W.J."/>
            <person name="Zhang Y.X."/>
        </authorList>
    </citation>
    <scope>NUCLEOTIDE SEQUENCE [LARGE SCALE GENOMIC DNA]</scope>
    <source>
        <strain evidence="5 6">JCM 30743</strain>
    </source>
</reference>
<dbReference type="AlphaFoldDB" id="A0A417Z198"/>
<dbReference type="RefSeq" id="WP_118919178.1">
    <property type="nucleotide sequence ID" value="NZ_QWEG01000001.1"/>
</dbReference>
<evidence type="ECO:0000313" key="5">
    <source>
        <dbReference type="EMBL" id="RHW43571.1"/>
    </source>
</evidence>
<protein>
    <submittedName>
        <fullName evidence="5">Glycosyltransferase family 61 protein</fullName>
    </submittedName>
</protein>
<organism evidence="5 6">
    <name type="scientific">Neobacillus notoginsengisoli</name>
    <dbReference type="NCBI Taxonomy" id="1578198"/>
    <lineage>
        <taxon>Bacteria</taxon>
        <taxon>Bacillati</taxon>
        <taxon>Bacillota</taxon>
        <taxon>Bacilli</taxon>
        <taxon>Bacillales</taxon>
        <taxon>Bacillaceae</taxon>
        <taxon>Neobacillus</taxon>
    </lineage>
</organism>
<evidence type="ECO:0000256" key="3">
    <source>
        <dbReference type="ARBA" id="ARBA00023180"/>
    </source>
</evidence>
<dbReference type="Pfam" id="PF04577">
    <property type="entry name" value="Glyco_transf_61"/>
    <property type="match status" value="1"/>
</dbReference>
<accession>A0A417Z198</accession>
<gene>
    <name evidence="5" type="ORF">D1B31_02670</name>
</gene>
<keyword evidence="1" id="KW-0328">Glycosyltransferase</keyword>
<feature type="domain" description="Glycosyltransferase 61 catalytic" evidence="4">
    <location>
        <begin position="126"/>
        <end position="293"/>
    </location>
</feature>
<keyword evidence="6" id="KW-1185">Reference proteome</keyword>
<name>A0A417Z198_9BACI</name>
<dbReference type="GO" id="GO:0016757">
    <property type="term" value="F:glycosyltransferase activity"/>
    <property type="evidence" value="ECO:0007669"/>
    <property type="project" value="UniProtKB-KW"/>
</dbReference>
<sequence>MLKFTPPIGILNTVKDWISLIRNQQDNKVFFKDIYPAALFKKHSKHPPARYPKRLEGGYVSGIPNGRVWGLNGAIITPDHYLIWEVSWEKVNPQTDHPIFKEKTLPDVTAFKGNLADLTHIDGRNYYHWMYETLPRIHLIRQSGLTADSYIMKAEQTPIHFHNESLGILGVEEGQIIKTNTAIHIQADNLIVPSQPAFATKWAYDFLRRTFLTKIGKISKKKRIYISRKWSRKIINEDELMELLASYHFIKVELEHLSIRKQAELFANSEAIIAPHGAGLTNLTFCSPSTKVIEIFSPTYITSLFWVISSFGQLKYHYFIGNHAGRDAEYLNWEWTGVDNIEINIRKFKKLLETIGF</sequence>
<dbReference type="EMBL" id="QWEG01000001">
    <property type="protein sequence ID" value="RHW43571.1"/>
    <property type="molecule type" value="Genomic_DNA"/>
</dbReference>
<dbReference type="OrthoDB" id="182122at2"/>
<evidence type="ECO:0000259" key="4">
    <source>
        <dbReference type="Pfam" id="PF04577"/>
    </source>
</evidence>
<evidence type="ECO:0000313" key="6">
    <source>
        <dbReference type="Proteomes" id="UP000284416"/>
    </source>
</evidence>
<keyword evidence="2 5" id="KW-0808">Transferase</keyword>
<dbReference type="Proteomes" id="UP000284416">
    <property type="component" value="Unassembled WGS sequence"/>
</dbReference>
<keyword evidence="3" id="KW-0325">Glycoprotein</keyword>
<dbReference type="InterPro" id="IPR049625">
    <property type="entry name" value="Glyco_transf_61_cat"/>
</dbReference>
<evidence type="ECO:0000256" key="1">
    <source>
        <dbReference type="ARBA" id="ARBA00022676"/>
    </source>
</evidence>
<comment type="caution">
    <text evidence="5">The sequence shown here is derived from an EMBL/GenBank/DDBJ whole genome shotgun (WGS) entry which is preliminary data.</text>
</comment>
<dbReference type="InterPro" id="IPR007657">
    <property type="entry name" value="Glycosyltransferase_61"/>
</dbReference>
<evidence type="ECO:0000256" key="2">
    <source>
        <dbReference type="ARBA" id="ARBA00022679"/>
    </source>
</evidence>